<evidence type="ECO:0000256" key="2">
    <source>
        <dbReference type="ARBA" id="ARBA00023242"/>
    </source>
</evidence>
<dbReference type="PROSITE" id="PS50103">
    <property type="entry name" value="ZF_C3H1"/>
    <property type="match status" value="1"/>
</dbReference>
<dbReference type="GO" id="GO:0005634">
    <property type="term" value="C:nucleus"/>
    <property type="evidence" value="ECO:0007669"/>
    <property type="project" value="UniProtKB-SubCell"/>
</dbReference>
<proteinExistence type="inferred from homology"/>
<protein>
    <submittedName>
        <fullName evidence="9">Zinc finger CCCH-type antiviral protein 1 isoform X1</fullName>
    </submittedName>
</protein>
<evidence type="ECO:0000313" key="8">
    <source>
        <dbReference type="Proteomes" id="UP000515145"/>
    </source>
</evidence>
<dbReference type="RefSeq" id="XP_028256730.1">
    <property type="nucleotide sequence ID" value="XM_028400929.1"/>
</dbReference>
<dbReference type="InterPro" id="IPR037197">
    <property type="entry name" value="WWE_dom_sf"/>
</dbReference>
<dbReference type="GO" id="GO:0008270">
    <property type="term" value="F:zinc ion binding"/>
    <property type="evidence" value="ECO:0007669"/>
    <property type="project" value="UniProtKB-KW"/>
</dbReference>
<keyword evidence="4" id="KW-0479">Metal-binding</keyword>
<dbReference type="PANTHER" id="PTHR45740">
    <property type="entry name" value="POLY [ADP-RIBOSE] POLYMERASE"/>
    <property type="match status" value="1"/>
</dbReference>
<organism evidence="8 9">
    <name type="scientific">Parambassis ranga</name>
    <name type="common">Indian glassy fish</name>
    <dbReference type="NCBI Taxonomy" id="210632"/>
    <lineage>
        <taxon>Eukaryota</taxon>
        <taxon>Metazoa</taxon>
        <taxon>Chordata</taxon>
        <taxon>Craniata</taxon>
        <taxon>Vertebrata</taxon>
        <taxon>Euteleostomi</taxon>
        <taxon>Actinopterygii</taxon>
        <taxon>Neopterygii</taxon>
        <taxon>Teleostei</taxon>
        <taxon>Neoteleostei</taxon>
        <taxon>Acanthomorphata</taxon>
        <taxon>Ovalentaria</taxon>
        <taxon>Ambassidae</taxon>
        <taxon>Parambassis</taxon>
    </lineage>
</organism>
<dbReference type="Pfam" id="PF02825">
    <property type="entry name" value="WWE"/>
    <property type="match status" value="2"/>
</dbReference>
<reference evidence="9" key="1">
    <citation type="submission" date="2025-08" db="UniProtKB">
        <authorList>
            <consortium name="RefSeq"/>
        </authorList>
    </citation>
    <scope>IDENTIFICATION</scope>
</reference>
<feature type="domain" description="WWE" evidence="7">
    <location>
        <begin position="255"/>
        <end position="339"/>
    </location>
</feature>
<dbReference type="AlphaFoldDB" id="A0A6P7HM83"/>
<dbReference type="InParanoid" id="A0A6P7HM83"/>
<keyword evidence="2" id="KW-0539">Nucleus</keyword>
<sequence length="342" mass="39732">MATAKSHVSDVSEDSDSDKYSDTQDAAQVPKKEPCRYYNKAGCKRGGKCEYWHVCKYALQSNCRYGINCKLNHNINGSLNPGADGKHGNRWKPGVPKLTDGRHYQWQLNDGKGWKDIDNDHILEAQYTLPNNKSIKLYNTKYGGVSIDFNRMRVYEKNMRVRRLDDGNTVWNWYCSLSRKWVKYGVKDSKGNPAPVQSYEIERMYQSNPTGSMTFQIGSNFYEIHFKEMQQVGQRKERKVTRRPTYYQKHQGAFSLLAVQNLSLNQRPQWQYEGDKGKWHEYKRGPGGCSVSSDDIERSYMQTPSGDMDFTVGTNMYKLDFQAMMQINLHNQGQRNVRRKMV</sequence>
<keyword evidence="4" id="KW-0862">Zinc</keyword>
<evidence type="ECO:0000313" key="9">
    <source>
        <dbReference type="RefSeq" id="XP_028256730.1"/>
    </source>
</evidence>
<dbReference type="GO" id="GO:1990404">
    <property type="term" value="F:NAD+-protein mono-ADP-ribosyltransferase activity"/>
    <property type="evidence" value="ECO:0007669"/>
    <property type="project" value="TreeGrafter"/>
</dbReference>
<evidence type="ECO:0000256" key="1">
    <source>
        <dbReference type="ARBA" id="ARBA00004123"/>
    </source>
</evidence>
<dbReference type="FunCoup" id="A0A6P7HM83">
    <property type="interactions" value="32"/>
</dbReference>
<dbReference type="InterPro" id="IPR051712">
    <property type="entry name" value="ARTD-AVP"/>
</dbReference>
<dbReference type="PROSITE" id="PS50918">
    <property type="entry name" value="WWE"/>
    <property type="match status" value="2"/>
</dbReference>
<feature type="domain" description="C3H1-type" evidence="6">
    <location>
        <begin position="30"/>
        <end position="56"/>
    </location>
</feature>
<gene>
    <name evidence="9" type="primary">LOC114432737</name>
</gene>
<dbReference type="SUPFAM" id="SSF117839">
    <property type="entry name" value="WWE domain"/>
    <property type="match status" value="2"/>
</dbReference>
<dbReference type="Gene3D" id="3.30.720.50">
    <property type="match status" value="2"/>
</dbReference>
<evidence type="ECO:0000256" key="4">
    <source>
        <dbReference type="PROSITE-ProRule" id="PRU00723"/>
    </source>
</evidence>
<dbReference type="OrthoDB" id="20729at2759"/>
<evidence type="ECO:0000256" key="3">
    <source>
        <dbReference type="ARBA" id="ARBA00024347"/>
    </source>
</evidence>
<dbReference type="GeneID" id="114432737"/>
<feature type="domain" description="WWE" evidence="7">
    <location>
        <begin position="156"/>
        <end position="243"/>
    </location>
</feature>
<name>A0A6P7HM83_9TELE</name>
<comment type="similarity">
    <text evidence="3">Belongs to the ARTD/PARP family.</text>
</comment>
<dbReference type="InterPro" id="IPR000571">
    <property type="entry name" value="Znf_CCCH"/>
</dbReference>
<keyword evidence="4" id="KW-0863">Zinc-finger</keyword>
<comment type="subcellular location">
    <subcellularLocation>
        <location evidence="1">Nucleus</location>
    </subcellularLocation>
</comment>
<dbReference type="GO" id="GO:0003950">
    <property type="term" value="F:NAD+ poly-ADP-ribosyltransferase activity"/>
    <property type="evidence" value="ECO:0007669"/>
    <property type="project" value="TreeGrafter"/>
</dbReference>
<feature type="region of interest" description="Disordered" evidence="5">
    <location>
        <begin position="1"/>
        <end position="26"/>
    </location>
</feature>
<evidence type="ECO:0000256" key="5">
    <source>
        <dbReference type="SAM" id="MobiDB-lite"/>
    </source>
</evidence>
<dbReference type="InterPro" id="IPR004170">
    <property type="entry name" value="WWE_dom"/>
</dbReference>
<dbReference type="Proteomes" id="UP000515145">
    <property type="component" value="Chromosome 2"/>
</dbReference>
<accession>A0A6P7HM83</accession>
<dbReference type="PANTHER" id="PTHR45740:SF14">
    <property type="entry name" value="NOVEL PROTEIN"/>
    <property type="match status" value="1"/>
</dbReference>
<dbReference type="Pfam" id="PF23466">
    <property type="entry name" value="WWE_4"/>
    <property type="match status" value="1"/>
</dbReference>
<evidence type="ECO:0000259" key="6">
    <source>
        <dbReference type="PROSITE" id="PS50103"/>
    </source>
</evidence>
<evidence type="ECO:0000259" key="7">
    <source>
        <dbReference type="PROSITE" id="PS50918"/>
    </source>
</evidence>
<feature type="zinc finger region" description="C3H1-type" evidence="4">
    <location>
        <begin position="30"/>
        <end position="56"/>
    </location>
</feature>
<keyword evidence="8" id="KW-1185">Reference proteome</keyword>